<organism evidence="2 3">
    <name type="scientific">Saccharopolyspora endophytica</name>
    <dbReference type="NCBI Taxonomy" id="543886"/>
    <lineage>
        <taxon>Bacteria</taxon>
        <taxon>Bacillati</taxon>
        <taxon>Actinomycetota</taxon>
        <taxon>Actinomycetes</taxon>
        <taxon>Pseudonocardiales</taxon>
        <taxon>Pseudonocardiaceae</taxon>
        <taxon>Saccharopolyspora</taxon>
    </lineage>
</organism>
<accession>A0ABS5DK48</accession>
<gene>
    <name evidence="2" type="ORF">KBO27_22145</name>
</gene>
<dbReference type="RefSeq" id="WP_210971810.1">
    <property type="nucleotide sequence ID" value="NZ_JAGPXE010000010.1"/>
</dbReference>
<dbReference type="EMBL" id="JAGPXE010000010">
    <property type="protein sequence ID" value="MBQ0926659.1"/>
    <property type="molecule type" value="Genomic_DNA"/>
</dbReference>
<dbReference type="Proteomes" id="UP000674084">
    <property type="component" value="Unassembled WGS sequence"/>
</dbReference>
<sequence>MTHHKLTPDVPGEIGDDTELDRSVHPPRVLHLAYVIDNWLGDDLLEAYPAFMVTDHLRGLLEGSGLSGYEIRQADVTIEEEARDTLPMIGRTEFPEFLWLHVTGKPGHDDFGLTAKGDLVVSDRALEVLRQGHIDRCDIDEYDQSTGA</sequence>
<evidence type="ECO:0000313" key="2">
    <source>
        <dbReference type="EMBL" id="MBQ0926659.1"/>
    </source>
</evidence>
<keyword evidence="3" id="KW-1185">Reference proteome</keyword>
<feature type="region of interest" description="Disordered" evidence="1">
    <location>
        <begin position="1"/>
        <end position="21"/>
    </location>
</feature>
<reference evidence="2 3" key="1">
    <citation type="submission" date="2021-04" db="EMBL/GenBank/DDBJ databases">
        <title>Whole-genome sequencing of Saccharopolyspora endophytica KCTC 19397.</title>
        <authorList>
            <person name="Ay H."/>
            <person name="Saygin H."/>
            <person name="Sahin N."/>
        </authorList>
    </citation>
    <scope>NUCLEOTIDE SEQUENCE [LARGE SCALE GENOMIC DNA]</scope>
    <source>
        <strain evidence="2 3">KCTC 19397</strain>
    </source>
</reference>
<comment type="caution">
    <text evidence="2">The sequence shown here is derived from an EMBL/GenBank/DDBJ whole genome shotgun (WGS) entry which is preliminary data.</text>
</comment>
<evidence type="ECO:0000256" key="1">
    <source>
        <dbReference type="SAM" id="MobiDB-lite"/>
    </source>
</evidence>
<protein>
    <submittedName>
        <fullName evidence="2">Uncharacterized protein</fullName>
    </submittedName>
</protein>
<proteinExistence type="predicted"/>
<name>A0ABS5DK48_9PSEU</name>
<evidence type="ECO:0000313" key="3">
    <source>
        <dbReference type="Proteomes" id="UP000674084"/>
    </source>
</evidence>